<protein>
    <submittedName>
        <fullName evidence="6">Methyltransferase family protein</fullName>
        <ecNumber evidence="6">2.1.1.100</ecNumber>
        <ecNumber evidence="6">2.1.1.334</ecNumber>
    </submittedName>
</protein>
<gene>
    <name evidence="6" type="ORF">ACFOKA_12950</name>
</gene>
<dbReference type="EMBL" id="JBHRSL010000010">
    <property type="protein sequence ID" value="MFC3052816.1"/>
    <property type="molecule type" value="Genomic_DNA"/>
</dbReference>
<dbReference type="Proteomes" id="UP001595444">
    <property type="component" value="Unassembled WGS sequence"/>
</dbReference>
<keyword evidence="4 5" id="KW-0472">Membrane</keyword>
<feature type="transmembrane region" description="Helical" evidence="5">
    <location>
        <begin position="15"/>
        <end position="34"/>
    </location>
</feature>
<evidence type="ECO:0000256" key="5">
    <source>
        <dbReference type="SAM" id="Phobius"/>
    </source>
</evidence>
<evidence type="ECO:0000256" key="1">
    <source>
        <dbReference type="ARBA" id="ARBA00004127"/>
    </source>
</evidence>
<comment type="subcellular location">
    <subcellularLocation>
        <location evidence="1">Endomembrane system</location>
        <topology evidence="1">Multi-pass membrane protein</topology>
    </subcellularLocation>
</comment>
<dbReference type="EC" id="2.1.1.100" evidence="6"/>
<dbReference type="GO" id="GO:0004671">
    <property type="term" value="F:protein C-terminal S-isoprenylcysteine carboxyl O-methyltransferase activity"/>
    <property type="evidence" value="ECO:0007669"/>
    <property type="project" value="UniProtKB-EC"/>
</dbReference>
<dbReference type="PANTHER" id="PTHR12714:SF24">
    <property type="entry name" value="SLR1182 PROTEIN"/>
    <property type="match status" value="1"/>
</dbReference>
<dbReference type="GO" id="GO:0032259">
    <property type="term" value="P:methylation"/>
    <property type="evidence" value="ECO:0007669"/>
    <property type="project" value="UniProtKB-KW"/>
</dbReference>
<dbReference type="InterPro" id="IPR007318">
    <property type="entry name" value="Phopholipid_MeTrfase"/>
</dbReference>
<name>A0ABV7D7A8_9PROT</name>
<dbReference type="PANTHER" id="PTHR12714">
    <property type="entry name" value="PROTEIN-S ISOPRENYLCYSTEINE O-METHYLTRANSFERASE"/>
    <property type="match status" value="1"/>
</dbReference>
<evidence type="ECO:0000256" key="3">
    <source>
        <dbReference type="ARBA" id="ARBA00022989"/>
    </source>
</evidence>
<reference evidence="7" key="1">
    <citation type="journal article" date="2019" name="Int. J. Syst. Evol. Microbiol.">
        <title>The Global Catalogue of Microorganisms (GCM) 10K type strain sequencing project: providing services to taxonomists for standard genome sequencing and annotation.</title>
        <authorList>
            <consortium name="The Broad Institute Genomics Platform"/>
            <consortium name="The Broad Institute Genome Sequencing Center for Infectious Disease"/>
            <person name="Wu L."/>
            <person name="Ma J."/>
        </authorList>
    </citation>
    <scope>NUCLEOTIDE SEQUENCE [LARGE SCALE GENOMIC DNA]</scope>
    <source>
        <strain evidence="7">KCTC 62164</strain>
    </source>
</reference>
<dbReference type="Pfam" id="PF04191">
    <property type="entry name" value="PEMT"/>
    <property type="match status" value="1"/>
</dbReference>
<dbReference type="EC" id="2.1.1.334" evidence="6"/>
<keyword evidence="6" id="KW-0808">Transferase</keyword>
<evidence type="ECO:0000313" key="7">
    <source>
        <dbReference type="Proteomes" id="UP001595444"/>
    </source>
</evidence>
<evidence type="ECO:0000256" key="2">
    <source>
        <dbReference type="ARBA" id="ARBA00022692"/>
    </source>
</evidence>
<comment type="caution">
    <text evidence="6">The sequence shown here is derived from an EMBL/GenBank/DDBJ whole genome shotgun (WGS) entry which is preliminary data.</text>
</comment>
<dbReference type="RefSeq" id="WP_194213538.1">
    <property type="nucleotide sequence ID" value="NZ_CP061205.1"/>
</dbReference>
<evidence type="ECO:0000313" key="6">
    <source>
        <dbReference type="EMBL" id="MFC3052816.1"/>
    </source>
</evidence>
<feature type="transmembrane region" description="Helical" evidence="5">
    <location>
        <begin position="95"/>
        <end position="126"/>
    </location>
</feature>
<feature type="transmembrane region" description="Helical" evidence="5">
    <location>
        <begin position="41"/>
        <end position="64"/>
    </location>
</feature>
<accession>A0ABV7D7A8</accession>
<keyword evidence="6" id="KW-0489">Methyltransferase</keyword>
<organism evidence="6 7">
    <name type="scientific">Kordiimonas pumila</name>
    <dbReference type="NCBI Taxonomy" id="2161677"/>
    <lineage>
        <taxon>Bacteria</taxon>
        <taxon>Pseudomonadati</taxon>
        <taxon>Pseudomonadota</taxon>
        <taxon>Alphaproteobacteria</taxon>
        <taxon>Kordiimonadales</taxon>
        <taxon>Kordiimonadaceae</taxon>
        <taxon>Kordiimonas</taxon>
    </lineage>
</organism>
<sequence>MSRNDPKNQNSGYKVPRLLPLHLFVLAAGLSLWLGHMETGAFTLTTGGLAVLAAAAGITAWSAVTFARAKTTIMPGAKPAALITNGPFRYSRNPIYGAMVLALAGLWSFTGGFSPFMVLLPFIAFIQNRFIAMEERHMLAVFGEEYLVYCMRTRRWL</sequence>
<evidence type="ECO:0000256" key="4">
    <source>
        <dbReference type="ARBA" id="ARBA00023136"/>
    </source>
</evidence>
<dbReference type="Gene3D" id="1.20.120.1630">
    <property type="match status" value="1"/>
</dbReference>
<proteinExistence type="predicted"/>
<keyword evidence="2 5" id="KW-0812">Transmembrane</keyword>
<keyword evidence="3 5" id="KW-1133">Transmembrane helix</keyword>
<keyword evidence="7" id="KW-1185">Reference proteome</keyword>